<name>A0A167H6P6_9GAMM</name>
<gene>
    <name evidence="2" type="ORF">I596_3207</name>
</gene>
<dbReference type="KEGG" id="dko:I596_3207"/>
<keyword evidence="3" id="KW-1185">Reference proteome</keyword>
<sequence>MVELAAAAVGKRNGDHCVDSGGDGAGTTGADARKRSEAAAHGGGRRSRPAGAPASGSAAATGGRASGAATNQRRMVRVDMSHTRPAIARGPPLASTGNGRAG</sequence>
<organism evidence="2 3">
    <name type="scientific">Dokdonella koreensis DS-123</name>
    <dbReference type="NCBI Taxonomy" id="1300342"/>
    <lineage>
        <taxon>Bacteria</taxon>
        <taxon>Pseudomonadati</taxon>
        <taxon>Pseudomonadota</taxon>
        <taxon>Gammaproteobacteria</taxon>
        <taxon>Lysobacterales</taxon>
        <taxon>Rhodanobacteraceae</taxon>
        <taxon>Dokdonella</taxon>
    </lineage>
</organism>
<feature type="compositionally biased region" description="Low complexity" evidence="1">
    <location>
        <begin position="49"/>
        <end position="70"/>
    </location>
</feature>
<protein>
    <submittedName>
        <fullName evidence="2">Uncharacterized protein</fullName>
    </submittedName>
</protein>
<reference evidence="2 3" key="1">
    <citation type="submission" date="2016-04" db="EMBL/GenBank/DDBJ databases">
        <title>Complete genome sequence of Dokdonella koreensis DS-123T.</title>
        <authorList>
            <person name="Kim J.F."/>
            <person name="Lee H."/>
            <person name="Kwak M.-J."/>
        </authorList>
    </citation>
    <scope>NUCLEOTIDE SEQUENCE [LARGE SCALE GENOMIC DNA]</scope>
    <source>
        <strain evidence="2 3">DS-123</strain>
    </source>
</reference>
<proteinExistence type="predicted"/>
<accession>A0A167H6P6</accession>
<dbReference type="STRING" id="1300342.I596_3207"/>
<dbReference type="Proteomes" id="UP000076830">
    <property type="component" value="Chromosome"/>
</dbReference>
<dbReference type="EMBL" id="CP015249">
    <property type="protein sequence ID" value="ANB19196.1"/>
    <property type="molecule type" value="Genomic_DNA"/>
</dbReference>
<evidence type="ECO:0000313" key="3">
    <source>
        <dbReference type="Proteomes" id="UP000076830"/>
    </source>
</evidence>
<feature type="region of interest" description="Disordered" evidence="1">
    <location>
        <begin position="1"/>
        <end position="102"/>
    </location>
</feature>
<evidence type="ECO:0000313" key="2">
    <source>
        <dbReference type="EMBL" id="ANB19196.1"/>
    </source>
</evidence>
<dbReference type="AlphaFoldDB" id="A0A167H6P6"/>
<evidence type="ECO:0000256" key="1">
    <source>
        <dbReference type="SAM" id="MobiDB-lite"/>
    </source>
</evidence>